<proteinExistence type="predicted"/>
<reference evidence="1" key="1">
    <citation type="submission" date="2013-07" db="EMBL/GenBank/DDBJ databases">
        <title>Sub-species coevolution in mutualistic symbiosis.</title>
        <authorList>
            <person name="Murfin K."/>
            <person name="Klassen J."/>
            <person name="Lee M."/>
            <person name="Forst S."/>
            <person name="Stock P."/>
            <person name="Goodrich-Blair H."/>
        </authorList>
    </citation>
    <scope>NUCLEOTIDE SEQUENCE [LARGE SCALE GENOMIC DNA]</scope>
    <source>
        <strain evidence="1">Puntauvense</strain>
    </source>
</reference>
<dbReference type="Proteomes" id="UP000028511">
    <property type="component" value="Unassembled WGS sequence"/>
</dbReference>
<protein>
    <submittedName>
        <fullName evidence="1">Uncharacterized protein</fullName>
    </submittedName>
</protein>
<evidence type="ECO:0000313" key="1">
    <source>
        <dbReference type="EMBL" id="CDG95757.1"/>
    </source>
</evidence>
<dbReference type="EMBL" id="CBSW010000063">
    <property type="protein sequence ID" value="CDG95757.1"/>
    <property type="molecule type" value="Genomic_DNA"/>
</dbReference>
<comment type="caution">
    <text evidence="1">The sequence shown here is derived from an EMBL/GenBank/DDBJ whole genome shotgun (WGS) entry which is preliminary data.</text>
</comment>
<name>A0A077NC11_XENBV</name>
<evidence type="ECO:0000313" key="2">
    <source>
        <dbReference type="Proteomes" id="UP000028511"/>
    </source>
</evidence>
<sequence length="41" mass="4684">MFLVLSGGYNTLLLSLETPIGPDFWVKVNIHLILIKNRMLL</sequence>
<accession>A0A077NC11</accession>
<gene>
    <name evidence="1" type="ORF">XBP1_1550001</name>
</gene>
<dbReference type="AlphaFoldDB" id="A0A077NC11"/>
<dbReference type="HOGENOM" id="CLU_3278879_0_0_6"/>
<organism evidence="1 2">
    <name type="scientific">Xenorhabdus bovienii str. puntauvense</name>
    <dbReference type="NCBI Taxonomy" id="1398201"/>
    <lineage>
        <taxon>Bacteria</taxon>
        <taxon>Pseudomonadati</taxon>
        <taxon>Pseudomonadota</taxon>
        <taxon>Gammaproteobacteria</taxon>
        <taxon>Enterobacterales</taxon>
        <taxon>Morganellaceae</taxon>
        <taxon>Xenorhabdus</taxon>
    </lineage>
</organism>